<evidence type="ECO:0000256" key="2">
    <source>
        <dbReference type="ARBA" id="ARBA00022840"/>
    </source>
</evidence>
<dbReference type="SUPFAM" id="SSF52540">
    <property type="entry name" value="P-loop containing nucleoside triphosphate hydrolases"/>
    <property type="match status" value="1"/>
</dbReference>
<dbReference type="CDD" id="cd00009">
    <property type="entry name" value="AAA"/>
    <property type="match status" value="1"/>
</dbReference>
<dbReference type="InterPro" id="IPR027417">
    <property type="entry name" value="P-loop_NTPase"/>
</dbReference>
<protein>
    <submittedName>
        <fullName evidence="4">Transcriptional regulator</fullName>
    </submittedName>
</protein>
<dbReference type="SMART" id="SM00382">
    <property type="entry name" value="AAA"/>
    <property type="match status" value="1"/>
</dbReference>
<dbReference type="PANTHER" id="PTHR32071:SF14">
    <property type="entry name" value="TRANSCRIPTIONAL REGULATORY PROTEIN RTCR"/>
    <property type="match status" value="1"/>
</dbReference>
<evidence type="ECO:0000313" key="4">
    <source>
        <dbReference type="EMBL" id="GBO94559.1"/>
    </source>
</evidence>
<feature type="domain" description="Sigma-54 factor interaction" evidence="3">
    <location>
        <begin position="183"/>
        <end position="421"/>
    </location>
</feature>
<dbReference type="OrthoDB" id="9761705at2"/>
<dbReference type="EMBL" id="BGZJ01000002">
    <property type="protein sequence ID" value="GBO94559.1"/>
    <property type="molecule type" value="Genomic_DNA"/>
</dbReference>
<dbReference type="Pfam" id="PF06956">
    <property type="entry name" value="RtcR"/>
    <property type="match status" value="1"/>
</dbReference>
<dbReference type="GO" id="GO:0003700">
    <property type="term" value="F:DNA-binding transcription factor activity"/>
    <property type="evidence" value="ECO:0007669"/>
    <property type="project" value="InterPro"/>
</dbReference>
<dbReference type="GO" id="GO:0005524">
    <property type="term" value="F:ATP binding"/>
    <property type="evidence" value="ECO:0007669"/>
    <property type="project" value="UniProtKB-KW"/>
</dbReference>
<comment type="caution">
    <text evidence="4">The sequence shown here is derived from an EMBL/GenBank/DDBJ whole genome shotgun (WGS) entry which is preliminary data.</text>
</comment>
<proteinExistence type="predicted"/>
<evidence type="ECO:0000256" key="1">
    <source>
        <dbReference type="ARBA" id="ARBA00022741"/>
    </source>
</evidence>
<dbReference type="InterPro" id="IPR002078">
    <property type="entry name" value="Sigma_54_int"/>
</dbReference>
<evidence type="ECO:0000259" key="3">
    <source>
        <dbReference type="PROSITE" id="PS50045"/>
    </source>
</evidence>
<dbReference type="InterPro" id="IPR017183">
    <property type="entry name" value="Sigma54_dep_tscrpt_act_RtcR"/>
</dbReference>
<sequence>MAKKTVVIGLAGPTLDARGGKDRWQRWRPTVSIGQHDDLLVDRFELLCQEKYQWLGEQLASDFKQVSPDTEVNIHLAKFPKPWDFGAVYAELLDFAKHYPFDPENEDYLVHITTGTHVIQICLFLLVESRIIPARLLQTSCPERRDIAGKYDIIDLDLSKYDQLAERFTLERKEAHHFLKAGIDTRNAAYNRMIEEITRVCERSKDPILLTGPSGVGKTRLARLIYEWKKKNGQVSGAFVELNCATLRGDAAMSALFGHKKGAYTGASENRAGLLAAADGGLLFLDEVGELGADEQAMLLRAIEEKRFYPMGSDTESTSDFQLICGTNRDLKKMIREGKFRQDLLARINLWTFRLMGLKDRPEDIEPNLMVELENASRKLGKLVRMNKEAKEEFLRYASDSESAWTSNFRDLSGVATRMAVLSDSGRITTDLVESEFRRLRDSWKEDAGDGNADRDLVEEVLGDEAVSRLDLFDIPQLALVIRVCRHSKTMSEAGRTLFAESFKKRKSTNDSDRLRKYLAGFGLSWKQVTETEAG</sequence>
<dbReference type="Gene3D" id="3.40.50.300">
    <property type="entry name" value="P-loop containing nucleotide triphosphate hydrolases"/>
    <property type="match status" value="1"/>
</dbReference>
<gene>
    <name evidence="4" type="primary">rtcR</name>
    <name evidence="4" type="ORF">MESMUL_19130</name>
</gene>
<dbReference type="Proteomes" id="UP000266091">
    <property type="component" value="Unassembled WGS sequence"/>
</dbReference>
<dbReference type="InterPro" id="IPR009715">
    <property type="entry name" value="RtcR"/>
</dbReference>
<keyword evidence="1" id="KW-0547">Nucleotide-binding</keyword>
<dbReference type="RefSeq" id="WP_116270806.1">
    <property type="nucleotide sequence ID" value="NZ_BGZJ01000002.1"/>
</dbReference>
<dbReference type="PIRSF" id="PIRSF037354">
    <property type="entry name" value="Txn_actvtr_RtcR"/>
    <property type="match status" value="1"/>
</dbReference>
<name>A0A388SGG6_9BURK</name>
<dbReference type="InterPro" id="IPR003593">
    <property type="entry name" value="AAA+_ATPase"/>
</dbReference>
<keyword evidence="2" id="KW-0067">ATP-binding</keyword>
<evidence type="ECO:0000313" key="5">
    <source>
        <dbReference type="Proteomes" id="UP000266091"/>
    </source>
</evidence>
<dbReference type="Pfam" id="PF00158">
    <property type="entry name" value="Sigma54_activat"/>
    <property type="match status" value="1"/>
</dbReference>
<dbReference type="PROSITE" id="PS50045">
    <property type="entry name" value="SIGMA54_INTERACT_4"/>
    <property type="match status" value="1"/>
</dbReference>
<keyword evidence="5" id="KW-1185">Reference proteome</keyword>
<dbReference type="Gene3D" id="1.10.8.60">
    <property type="match status" value="1"/>
</dbReference>
<dbReference type="AlphaFoldDB" id="A0A388SGG6"/>
<accession>A0A388SGG6</accession>
<reference evidence="4 5" key="1">
    <citation type="journal article" date="2018" name="Int. J. Syst. Evol. Microbiol.">
        <title>Mesosutterella multiformis gen. nov., sp. nov., a member of the family Sutterellaceae and Sutterella megalosphaeroides sp. nov., isolated from human faeces.</title>
        <authorList>
            <person name="Sakamoto M."/>
            <person name="Ikeyama N."/>
            <person name="Kunihiro T."/>
            <person name="Iino T."/>
            <person name="Yuki M."/>
            <person name="Ohkuma M."/>
        </authorList>
    </citation>
    <scope>NUCLEOTIDE SEQUENCE [LARGE SCALE GENOMIC DNA]</scope>
    <source>
        <strain evidence="4 5">4NBBH2</strain>
    </source>
</reference>
<dbReference type="NCBIfam" id="NF038308">
    <property type="entry name" value="RNA_repair_RtcR"/>
    <property type="match status" value="1"/>
</dbReference>
<organism evidence="4 5">
    <name type="scientific">Mesosutterella multiformis</name>
    <dbReference type="NCBI Taxonomy" id="2259133"/>
    <lineage>
        <taxon>Bacteria</taxon>
        <taxon>Pseudomonadati</taxon>
        <taxon>Pseudomonadota</taxon>
        <taxon>Betaproteobacteria</taxon>
        <taxon>Burkholderiales</taxon>
        <taxon>Sutterellaceae</taxon>
        <taxon>Mesosutterella</taxon>
    </lineage>
</organism>
<dbReference type="PANTHER" id="PTHR32071">
    <property type="entry name" value="TRANSCRIPTIONAL REGULATORY PROTEIN"/>
    <property type="match status" value="1"/>
</dbReference>